<dbReference type="GO" id="GO:0009897">
    <property type="term" value="C:external side of plasma membrane"/>
    <property type="evidence" value="ECO:0007669"/>
    <property type="project" value="Ensembl"/>
</dbReference>
<evidence type="ECO:0000256" key="21">
    <source>
        <dbReference type="ARBA" id="ARBA00049213"/>
    </source>
</evidence>
<dbReference type="PANTHER" id="PTHR11409">
    <property type="entry name" value="ADENOSINE DEAMINASE"/>
    <property type="match status" value="1"/>
</dbReference>
<dbReference type="GO" id="GO:0005829">
    <property type="term" value="C:cytosol"/>
    <property type="evidence" value="ECO:0007669"/>
    <property type="project" value="Ensembl"/>
</dbReference>
<dbReference type="Proteomes" id="UP000189704">
    <property type="component" value="Unplaced"/>
</dbReference>
<dbReference type="STRING" id="1868482.ENSTSYP00000011790"/>
<evidence type="ECO:0000256" key="12">
    <source>
        <dbReference type="ARBA" id="ARBA00022801"/>
    </source>
</evidence>
<evidence type="ECO:0000256" key="8">
    <source>
        <dbReference type="ARBA" id="ARBA00018099"/>
    </source>
</evidence>
<dbReference type="Pfam" id="PF00962">
    <property type="entry name" value="A_deaminase"/>
    <property type="match status" value="1"/>
</dbReference>
<dbReference type="GO" id="GO:0004000">
    <property type="term" value="F:adenosine deaminase activity"/>
    <property type="evidence" value="ECO:0007669"/>
    <property type="project" value="Ensembl"/>
</dbReference>
<keyword evidence="16" id="KW-0472">Membrane</keyword>
<dbReference type="OMA" id="NHFTIHA"/>
<protein>
    <recommendedName>
        <fullName evidence="8">Adenosine deaminase</fullName>
        <ecNumber evidence="7">3.5.4.4</ecNumber>
    </recommendedName>
    <alternativeName>
        <fullName evidence="19">Adenosine aminohydrolase</fullName>
    </alternativeName>
</protein>
<evidence type="ECO:0000256" key="17">
    <source>
        <dbReference type="ARBA" id="ARBA00023228"/>
    </source>
</evidence>
<organism evidence="25 26">
    <name type="scientific">Carlito syrichta</name>
    <name type="common">Philippine tarsier</name>
    <name type="synonym">Tarsius syrichta</name>
    <dbReference type="NCBI Taxonomy" id="1868482"/>
    <lineage>
        <taxon>Eukaryota</taxon>
        <taxon>Metazoa</taxon>
        <taxon>Chordata</taxon>
        <taxon>Craniata</taxon>
        <taxon>Vertebrata</taxon>
        <taxon>Euteleostomi</taxon>
        <taxon>Mammalia</taxon>
        <taxon>Eutheria</taxon>
        <taxon>Euarchontoglires</taxon>
        <taxon>Primates</taxon>
        <taxon>Haplorrhini</taxon>
        <taxon>Tarsiiformes</taxon>
        <taxon>Tarsiidae</taxon>
        <taxon>Carlito</taxon>
    </lineage>
</organism>
<dbReference type="GO" id="GO:0014074">
    <property type="term" value="P:response to purine-containing compound"/>
    <property type="evidence" value="ECO:0007669"/>
    <property type="project" value="Ensembl"/>
</dbReference>
<dbReference type="InterPro" id="IPR006650">
    <property type="entry name" value="A/AMP_deam_AS"/>
</dbReference>
<evidence type="ECO:0000313" key="25">
    <source>
        <dbReference type="Proteomes" id="UP000189704"/>
    </source>
</evidence>
<evidence type="ECO:0000256" key="6">
    <source>
        <dbReference type="ARBA" id="ARBA00006676"/>
    </source>
</evidence>
<evidence type="ECO:0000256" key="16">
    <source>
        <dbReference type="ARBA" id="ARBA00023136"/>
    </source>
</evidence>
<evidence type="ECO:0000256" key="3">
    <source>
        <dbReference type="ARBA" id="ARBA00004296"/>
    </source>
</evidence>
<keyword evidence="17" id="KW-0458">Lysosome</keyword>
<dbReference type="GO" id="GO:0005764">
    <property type="term" value="C:lysosome"/>
    <property type="evidence" value="ECO:0007669"/>
    <property type="project" value="UniProtKB-SubCell"/>
</dbReference>
<comment type="subcellular location">
    <subcellularLocation>
        <location evidence="2">Cell junction</location>
    </subcellularLocation>
    <subcellularLocation>
        <location evidence="3">Cell membrane</location>
        <topology evidence="3">Peripheral membrane protein</topology>
        <orientation evidence="3">Extracellular side</orientation>
    </subcellularLocation>
    <subcellularLocation>
        <location evidence="4">Cytoplasmic vesicle lumen</location>
    </subcellularLocation>
    <subcellularLocation>
        <location evidence="5">Lysosome</location>
    </subcellularLocation>
</comment>
<evidence type="ECO:0000256" key="9">
    <source>
        <dbReference type="ARBA" id="ARBA00022475"/>
    </source>
</evidence>
<keyword evidence="11" id="KW-0479">Metal-binding</keyword>
<evidence type="ECO:0000256" key="22">
    <source>
        <dbReference type="ARBA" id="ARBA00052776"/>
    </source>
</evidence>
<dbReference type="GO" id="GO:0006154">
    <property type="term" value="P:adenosine catabolic process"/>
    <property type="evidence" value="ECO:0007669"/>
    <property type="project" value="Ensembl"/>
</dbReference>
<dbReference type="GO" id="GO:0009168">
    <property type="term" value="P:purine ribonucleoside monophosphate biosynthetic process"/>
    <property type="evidence" value="ECO:0007669"/>
    <property type="project" value="InterPro"/>
</dbReference>
<keyword evidence="13" id="KW-0862">Zinc</keyword>
<dbReference type="GO" id="GO:0046936">
    <property type="term" value="F:2'-deoxyadenosine deaminase activity"/>
    <property type="evidence" value="ECO:0007669"/>
    <property type="project" value="Ensembl"/>
</dbReference>
<dbReference type="GO" id="GO:0070161">
    <property type="term" value="C:anchoring junction"/>
    <property type="evidence" value="ECO:0007669"/>
    <property type="project" value="UniProtKB-SubCell"/>
</dbReference>
<dbReference type="InterPro" id="IPR028893">
    <property type="entry name" value="A_deaminase"/>
</dbReference>
<evidence type="ECO:0000256" key="11">
    <source>
        <dbReference type="ARBA" id="ARBA00022723"/>
    </source>
</evidence>
<keyword evidence="10" id="KW-0963">Cytoplasm</keyword>
<dbReference type="GO" id="GO:0008270">
    <property type="term" value="F:zinc ion binding"/>
    <property type="evidence" value="ECO:0007669"/>
    <property type="project" value="Ensembl"/>
</dbReference>
<evidence type="ECO:0000256" key="14">
    <source>
        <dbReference type="ARBA" id="ARBA00022949"/>
    </source>
</evidence>
<evidence type="ECO:0000256" key="18">
    <source>
        <dbReference type="ARBA" id="ARBA00023329"/>
    </source>
</evidence>
<evidence type="ECO:0000256" key="15">
    <source>
        <dbReference type="ARBA" id="ARBA00023080"/>
    </source>
</evidence>
<dbReference type="InterPro" id="IPR001365">
    <property type="entry name" value="A_deaminase_dom"/>
</dbReference>
<evidence type="ECO:0000256" key="4">
    <source>
        <dbReference type="ARBA" id="ARBA00004321"/>
    </source>
</evidence>
<evidence type="ECO:0000256" key="13">
    <source>
        <dbReference type="ARBA" id="ARBA00022833"/>
    </source>
</evidence>
<dbReference type="GO" id="GO:0060169">
    <property type="term" value="P:negative regulation of adenosine receptor signaling pathway"/>
    <property type="evidence" value="ECO:0007669"/>
    <property type="project" value="Ensembl"/>
</dbReference>
<dbReference type="GO" id="GO:0032261">
    <property type="term" value="P:purine nucleotide salvage"/>
    <property type="evidence" value="ECO:0007669"/>
    <property type="project" value="Ensembl"/>
</dbReference>
<keyword evidence="15" id="KW-0546">Nucleotide metabolism</keyword>
<dbReference type="RefSeq" id="XP_008065101.1">
    <property type="nucleotide sequence ID" value="XM_008066910.2"/>
</dbReference>
<evidence type="ECO:0000256" key="1">
    <source>
        <dbReference type="ARBA" id="ARBA00001947"/>
    </source>
</evidence>
<dbReference type="InterPro" id="IPR006330">
    <property type="entry name" value="Ado/ade_deaminase"/>
</dbReference>
<dbReference type="SUPFAM" id="SSF51556">
    <property type="entry name" value="Metallo-dependent hydrolases"/>
    <property type="match status" value="1"/>
</dbReference>
<dbReference type="FunFam" id="3.20.20.140:FF:000038">
    <property type="entry name" value="Adenosine deaminase"/>
    <property type="match status" value="1"/>
</dbReference>
<dbReference type="GO" id="GO:0060205">
    <property type="term" value="C:cytoplasmic vesicle lumen"/>
    <property type="evidence" value="ECO:0007669"/>
    <property type="project" value="UniProtKB-SubCell"/>
</dbReference>
<dbReference type="GeneID" id="103269334"/>
<evidence type="ECO:0000259" key="24">
    <source>
        <dbReference type="Pfam" id="PF00962"/>
    </source>
</evidence>
<accession>A0A1U7UGV9</accession>
<evidence type="ECO:0000256" key="23">
    <source>
        <dbReference type="ARBA" id="ARBA00064878"/>
    </source>
</evidence>
<comment type="catalytic activity">
    <reaction evidence="21">
        <text>2'-deoxyadenosine + H2O + H(+) = 2'-deoxyinosine + NH4(+)</text>
        <dbReference type="Rhea" id="RHEA:28190"/>
        <dbReference type="ChEBI" id="CHEBI:15377"/>
        <dbReference type="ChEBI" id="CHEBI:15378"/>
        <dbReference type="ChEBI" id="CHEBI:17256"/>
        <dbReference type="ChEBI" id="CHEBI:28938"/>
        <dbReference type="ChEBI" id="CHEBI:28997"/>
        <dbReference type="EC" id="3.5.4.4"/>
    </reaction>
    <physiologicalReaction direction="left-to-right" evidence="21">
        <dbReference type="Rhea" id="RHEA:28191"/>
    </physiologicalReaction>
</comment>
<dbReference type="GO" id="GO:0033632">
    <property type="term" value="P:regulation of cell-cell adhesion mediated by integrin"/>
    <property type="evidence" value="ECO:0007669"/>
    <property type="project" value="Ensembl"/>
</dbReference>
<feature type="domain" description="Adenosine deaminase" evidence="24">
    <location>
        <begin position="10"/>
        <end position="349"/>
    </location>
</feature>
<keyword evidence="25" id="KW-1185">Reference proteome</keyword>
<dbReference type="GO" id="GO:0043103">
    <property type="term" value="P:hypoxanthine salvage"/>
    <property type="evidence" value="ECO:0007669"/>
    <property type="project" value="TreeGrafter"/>
</dbReference>
<comment type="similarity">
    <text evidence="6">Belongs to the metallo-dependent hydrolases superfamily. Adenosine and AMP deaminases family.</text>
</comment>
<dbReference type="PROSITE" id="PS00485">
    <property type="entry name" value="A_DEAMINASE"/>
    <property type="match status" value="1"/>
</dbReference>
<proteinExistence type="inferred from homology"/>
<dbReference type="GO" id="GO:0046103">
    <property type="term" value="P:inosine biosynthetic process"/>
    <property type="evidence" value="ECO:0007669"/>
    <property type="project" value="Ensembl"/>
</dbReference>
<comment type="subunit">
    <text evidence="23">Interacts with DPP4 (via extracellular domain). Interacts with PLG (via Kringle 4 domain); the interaction stimulates PLG activation when in complex with DPP4.</text>
</comment>
<keyword evidence="14" id="KW-0965">Cell junction</keyword>
<evidence type="ECO:0000256" key="7">
    <source>
        <dbReference type="ARBA" id="ARBA00012784"/>
    </source>
</evidence>
<gene>
    <name evidence="26" type="primary">ADA</name>
</gene>
<dbReference type="CTD" id="100"/>
<evidence type="ECO:0000256" key="2">
    <source>
        <dbReference type="ARBA" id="ARBA00004282"/>
    </source>
</evidence>
<evidence type="ECO:0000256" key="19">
    <source>
        <dbReference type="ARBA" id="ARBA00031852"/>
    </source>
</evidence>
<dbReference type="CDD" id="cd01320">
    <property type="entry name" value="ADA"/>
    <property type="match status" value="1"/>
</dbReference>
<evidence type="ECO:0000313" key="26">
    <source>
        <dbReference type="RefSeq" id="XP_008065101.1"/>
    </source>
</evidence>
<sequence length="363" mass="40955">MAQTPAFDKPKVELHVHLDGAIRPETILYYGRKRGVALPASTAEELQKAICMDKPLSLPGFLAKFDIYMPTIAGSREAIKRIAYEFIEMKAKEGVVYVEVRYSPHLLANASVEPIPWNQAEGDLTPEEVVALVSQGLQEGERDFGVKARSILCCMRHQPTWSLEVVELCKKYQQQTVVAIDLAGDETIQGSSLFPGHVQAYEEAVKSGIHRTVHAGEVGSAEVVREAVDILKTERLGHGYHTLENEALYNRLRQEDMHFEVCPWSSYLTSAWKPDTEHAVVRLRKDQANYSLNTDDPLIFKSTLDTDYQMVKQNMGFTEEEFKRLNINAAKSSFLPEDEKRELLELLYKAYEMPPSTSAGQHP</sequence>
<evidence type="ECO:0000256" key="20">
    <source>
        <dbReference type="ARBA" id="ARBA00047989"/>
    </source>
</evidence>
<dbReference type="HAMAP" id="MF_00540">
    <property type="entry name" value="A_deaminase"/>
    <property type="match status" value="1"/>
</dbReference>
<comment type="cofactor">
    <cofactor evidence="1">
        <name>Zn(2+)</name>
        <dbReference type="ChEBI" id="CHEBI:29105"/>
    </cofactor>
</comment>
<dbReference type="GO" id="GO:0001666">
    <property type="term" value="P:response to hypoxia"/>
    <property type="evidence" value="ECO:0007669"/>
    <property type="project" value="Ensembl"/>
</dbReference>
<comment type="catalytic activity">
    <reaction evidence="22">
        <text>cordycepin + H2O + H(+) = 3'-deoxyinosine + NH4(+)</text>
        <dbReference type="Rhea" id="RHEA:79047"/>
        <dbReference type="ChEBI" id="CHEBI:15377"/>
        <dbReference type="ChEBI" id="CHEBI:15378"/>
        <dbReference type="ChEBI" id="CHEBI:28938"/>
        <dbReference type="ChEBI" id="CHEBI:29014"/>
        <dbReference type="ChEBI" id="CHEBI:229694"/>
    </reaction>
    <physiologicalReaction direction="left-to-right" evidence="22">
        <dbReference type="Rhea" id="RHEA:79048"/>
    </physiologicalReaction>
</comment>
<evidence type="ECO:0000256" key="10">
    <source>
        <dbReference type="ARBA" id="ARBA00022490"/>
    </source>
</evidence>
<dbReference type="Gene3D" id="3.20.20.140">
    <property type="entry name" value="Metal-dependent hydrolases"/>
    <property type="match status" value="1"/>
</dbReference>
<keyword evidence="9" id="KW-1003">Cell membrane</keyword>
<name>A0A1U7UGV9_CARSF</name>
<dbReference type="OrthoDB" id="272271at2759"/>
<keyword evidence="18" id="KW-0968">Cytoplasmic vesicle</keyword>
<comment type="catalytic activity">
    <reaction evidence="20">
        <text>adenosine + H2O + H(+) = inosine + NH4(+)</text>
        <dbReference type="Rhea" id="RHEA:24408"/>
        <dbReference type="ChEBI" id="CHEBI:15377"/>
        <dbReference type="ChEBI" id="CHEBI:15378"/>
        <dbReference type="ChEBI" id="CHEBI:16335"/>
        <dbReference type="ChEBI" id="CHEBI:17596"/>
        <dbReference type="ChEBI" id="CHEBI:28938"/>
        <dbReference type="EC" id="3.5.4.4"/>
    </reaction>
    <physiologicalReaction direction="left-to-right" evidence="20">
        <dbReference type="Rhea" id="RHEA:24409"/>
    </physiologicalReaction>
</comment>
<dbReference type="GO" id="GO:0042110">
    <property type="term" value="P:T cell activation"/>
    <property type="evidence" value="ECO:0007669"/>
    <property type="project" value="Ensembl"/>
</dbReference>
<dbReference type="InterPro" id="IPR032466">
    <property type="entry name" value="Metal_Hydrolase"/>
</dbReference>
<evidence type="ECO:0000256" key="5">
    <source>
        <dbReference type="ARBA" id="ARBA00004371"/>
    </source>
</evidence>
<dbReference type="KEGG" id="csyr:103269334"/>
<keyword evidence="12" id="KW-0378">Hydrolase</keyword>
<dbReference type="AlphaFoldDB" id="A0A1U7UGV9"/>
<dbReference type="NCBIfam" id="TIGR01430">
    <property type="entry name" value="aden_deam"/>
    <property type="match status" value="1"/>
</dbReference>
<dbReference type="PANTHER" id="PTHR11409:SF43">
    <property type="entry name" value="ADENOSINE DEAMINASE"/>
    <property type="match status" value="1"/>
</dbReference>
<dbReference type="EC" id="3.5.4.4" evidence="7"/>
<reference evidence="26" key="1">
    <citation type="submission" date="2025-08" db="UniProtKB">
        <authorList>
            <consortium name="RefSeq"/>
        </authorList>
    </citation>
    <scope>IDENTIFICATION</scope>
</reference>